<protein>
    <submittedName>
        <fullName evidence="2">Putative L-ascorbate-6-phosphate lactonase UlaG</fullName>
        <ecNumber evidence="2">3.1.1.-</ecNumber>
    </submittedName>
</protein>
<dbReference type="RefSeq" id="WP_095062346.1">
    <property type="nucleotide sequence ID" value="NZ_JARWIG010000001.1"/>
</dbReference>
<dbReference type="SUPFAM" id="SSF56281">
    <property type="entry name" value="Metallo-hydrolase/oxidoreductase"/>
    <property type="match status" value="1"/>
</dbReference>
<dbReference type="OrthoDB" id="9805728at2"/>
<dbReference type="EMBL" id="FXUV01000016">
    <property type="protein sequence ID" value="SMQ12163.1"/>
    <property type="molecule type" value="Genomic_DNA"/>
</dbReference>
<keyword evidence="2" id="KW-0378">Hydrolase</keyword>
<reference evidence="3 4" key="2">
    <citation type="submission" date="2017-06" db="EMBL/GenBank/DDBJ databases">
        <authorList>
            <person name="Kim H.J."/>
            <person name="Triplett B.A."/>
        </authorList>
    </citation>
    <scope>NUCLEOTIDE SEQUENCE [LARGE SCALE GENOMIC DNA]</scope>
    <source>
        <strain evidence="3">Kingella_eburonensis</strain>
    </source>
</reference>
<evidence type="ECO:0000313" key="4">
    <source>
        <dbReference type="Proteomes" id="UP000215450"/>
    </source>
</evidence>
<dbReference type="STRING" id="1522312.GCA_900177895_01482"/>
<organism evidence="2">
    <name type="scientific">Kingella negevensis</name>
    <dbReference type="NCBI Taxonomy" id="1522312"/>
    <lineage>
        <taxon>Bacteria</taxon>
        <taxon>Pseudomonadati</taxon>
        <taxon>Pseudomonadota</taxon>
        <taxon>Betaproteobacteria</taxon>
        <taxon>Neisseriales</taxon>
        <taxon>Neisseriaceae</taxon>
        <taxon>Kingella</taxon>
    </lineage>
</organism>
<evidence type="ECO:0000313" key="3">
    <source>
        <dbReference type="EMBL" id="SNB63642.1"/>
    </source>
</evidence>
<dbReference type="GO" id="GO:0005737">
    <property type="term" value="C:cytoplasm"/>
    <property type="evidence" value="ECO:0007669"/>
    <property type="project" value="TreeGrafter"/>
</dbReference>
<dbReference type="Gene3D" id="3.60.15.10">
    <property type="entry name" value="Ribonuclease Z/Hydroxyacylglutathione hydrolase-like"/>
    <property type="match status" value="1"/>
</dbReference>
<proteinExistence type="predicted"/>
<reference evidence="2" key="1">
    <citation type="submission" date="2017-05" db="EMBL/GenBank/DDBJ databases">
        <authorList>
            <person name="Song R."/>
            <person name="Chenine A.L."/>
            <person name="Ruprecht R.M."/>
        </authorList>
    </citation>
    <scope>NUCLEOTIDE SEQUENCE</scope>
    <source>
        <strain evidence="2">Kingella_eburonensis</strain>
    </source>
</reference>
<dbReference type="EMBL" id="FXUV02000018">
    <property type="protein sequence ID" value="SNB63642.1"/>
    <property type="molecule type" value="Genomic_DNA"/>
</dbReference>
<evidence type="ECO:0000259" key="1">
    <source>
        <dbReference type="Pfam" id="PF12706"/>
    </source>
</evidence>
<dbReference type="AlphaFoldDB" id="A0A238HEL0"/>
<dbReference type="PANTHER" id="PTHR15032">
    <property type="entry name" value="N-ACYL-PHOSPHATIDYLETHANOLAMINE-HYDROLYZING PHOSPHOLIPASE D"/>
    <property type="match status" value="1"/>
</dbReference>
<dbReference type="PANTHER" id="PTHR15032:SF4">
    <property type="entry name" value="N-ACYL-PHOSPHATIDYLETHANOLAMINE-HYDROLYZING PHOSPHOLIPASE D"/>
    <property type="match status" value="1"/>
</dbReference>
<evidence type="ECO:0000313" key="2">
    <source>
        <dbReference type="EMBL" id="SMQ12163.1"/>
    </source>
</evidence>
<dbReference type="Pfam" id="PF12706">
    <property type="entry name" value="Lactamase_B_2"/>
    <property type="match status" value="1"/>
</dbReference>
<sequence>MKRTPILPLIATFIRDHFNTPNFPTYPQSDHYNPKTRQFFNTPATRSLKSGVLREMWRLAAEEEQFHPPRPLPTVQPNWQAFHAPSETARFIWFGHSTLLMRLNNKTIFIDPVYYESASPVGLMMHRFQAPPVALADLPPIDFIVYSHAHYDHLDHNVVDYFAKNRPQAQFIAPLGLGAYLRNWGIANQQIQELDWVQSTEQFGITFHAVPARHDASRTAFDAKKSLWAGWVFETSQQKIYFSGDSSYATHFQKIGERFGGIDLAFVENGQYNPLWEDNHMFPAQTVQAALDVKAKCWMPIHWGAYPLSTHQWDESVRESSQIAAEKNLPMLTPMMGQVFDINTPTEKWWKRVK</sequence>
<dbReference type="InterPro" id="IPR001279">
    <property type="entry name" value="Metallo-B-lactamas"/>
</dbReference>
<accession>A0A238HEL0</accession>
<name>A0A238HEL0_9NEIS</name>
<feature type="domain" description="Metallo-beta-lactamase" evidence="1">
    <location>
        <begin position="108"/>
        <end position="303"/>
    </location>
</feature>
<dbReference type="InterPro" id="IPR036866">
    <property type="entry name" value="RibonucZ/Hydroxyglut_hydro"/>
</dbReference>
<dbReference type="EC" id="3.1.1.-" evidence="2"/>
<keyword evidence="4" id="KW-1185">Reference proteome</keyword>
<dbReference type="Proteomes" id="UP000215450">
    <property type="component" value="Unassembled WGS sequence"/>
</dbReference>
<gene>
    <name evidence="2" type="primary">ulaG</name>
    <name evidence="3" type="ORF">KEBURONENSIS_01097</name>
    <name evidence="2" type="ORF">KEBURONENSIS_01173</name>
</gene>
<dbReference type="GO" id="GO:0016787">
    <property type="term" value="F:hydrolase activity"/>
    <property type="evidence" value="ECO:0007669"/>
    <property type="project" value="UniProtKB-KW"/>
</dbReference>